<protein>
    <recommendedName>
        <fullName evidence="1">Fido domain-containing protein</fullName>
    </recommendedName>
</protein>
<organism evidence="2 3">
    <name type="scientific">Candidatus Uhrbacteria bacterium RIFCSPHIGHO2_12_FULL_60_25</name>
    <dbReference type="NCBI Taxonomy" id="1802399"/>
    <lineage>
        <taxon>Bacteria</taxon>
        <taxon>Candidatus Uhriibacteriota</taxon>
    </lineage>
</organism>
<dbReference type="EMBL" id="MGEH01000031">
    <property type="protein sequence ID" value="OGL78456.1"/>
    <property type="molecule type" value="Genomic_DNA"/>
</dbReference>
<dbReference type="NCBIfam" id="TIGR01550">
    <property type="entry name" value="DOC_P1"/>
    <property type="match status" value="1"/>
</dbReference>
<gene>
    <name evidence="2" type="ORF">A3E39_03180</name>
</gene>
<dbReference type="AlphaFoldDB" id="A0A1F7UJK1"/>
<dbReference type="PANTHER" id="PTHR39426">
    <property type="entry name" value="HOMOLOGY TO DEATH-ON-CURING PROTEIN OF PHAGE P1"/>
    <property type="match status" value="1"/>
</dbReference>
<dbReference type="InterPro" id="IPR006440">
    <property type="entry name" value="Doc"/>
</dbReference>
<dbReference type="SUPFAM" id="SSF140931">
    <property type="entry name" value="Fic-like"/>
    <property type="match status" value="1"/>
</dbReference>
<evidence type="ECO:0000313" key="2">
    <source>
        <dbReference type="EMBL" id="OGL78456.1"/>
    </source>
</evidence>
<dbReference type="Proteomes" id="UP000176603">
    <property type="component" value="Unassembled WGS sequence"/>
</dbReference>
<reference evidence="2 3" key="1">
    <citation type="journal article" date="2016" name="Nat. Commun.">
        <title>Thousands of microbial genomes shed light on interconnected biogeochemical processes in an aquifer system.</title>
        <authorList>
            <person name="Anantharaman K."/>
            <person name="Brown C.T."/>
            <person name="Hug L.A."/>
            <person name="Sharon I."/>
            <person name="Castelle C.J."/>
            <person name="Probst A.J."/>
            <person name="Thomas B.C."/>
            <person name="Singh A."/>
            <person name="Wilkins M.J."/>
            <person name="Karaoz U."/>
            <person name="Brodie E.L."/>
            <person name="Williams K.H."/>
            <person name="Hubbard S.S."/>
            <person name="Banfield J.F."/>
        </authorList>
    </citation>
    <scope>NUCLEOTIDE SEQUENCE [LARGE SCALE GENOMIC DNA]</scope>
</reference>
<dbReference type="Pfam" id="PF02661">
    <property type="entry name" value="Fic"/>
    <property type="match status" value="1"/>
</dbReference>
<evidence type="ECO:0000313" key="3">
    <source>
        <dbReference type="Proteomes" id="UP000176603"/>
    </source>
</evidence>
<dbReference type="InterPro" id="IPR036597">
    <property type="entry name" value="Fido-like_dom_sf"/>
</dbReference>
<accession>A0A1F7UJK1</accession>
<feature type="domain" description="Fido" evidence="1">
    <location>
        <begin position="1"/>
        <end position="105"/>
    </location>
</feature>
<dbReference type="InterPro" id="IPR003812">
    <property type="entry name" value="Fido"/>
</dbReference>
<evidence type="ECO:0000259" key="1">
    <source>
        <dbReference type="PROSITE" id="PS51459"/>
    </source>
</evidence>
<proteinExistence type="predicted"/>
<dbReference type="PROSITE" id="PS51459">
    <property type="entry name" value="FIDO"/>
    <property type="match status" value="1"/>
</dbReference>
<comment type="caution">
    <text evidence="2">The sequence shown here is derived from an EMBL/GenBank/DDBJ whole genome shotgun (WGS) entry which is preliminary data.</text>
</comment>
<dbReference type="PANTHER" id="PTHR39426:SF1">
    <property type="entry name" value="HOMOLOGY TO DEATH-ON-CURING PROTEIN OF PHAGE P1"/>
    <property type="match status" value="1"/>
</dbReference>
<dbReference type="GO" id="GO:0016301">
    <property type="term" value="F:kinase activity"/>
    <property type="evidence" value="ECO:0007669"/>
    <property type="project" value="InterPro"/>
</dbReference>
<dbReference type="STRING" id="1802399.A3E39_03180"/>
<name>A0A1F7UJK1_9BACT</name>
<dbReference type="InterPro" id="IPR053737">
    <property type="entry name" value="Type_II_TA_Toxin"/>
</dbReference>
<sequence length="111" mass="12501">MVIGGVKGIRDVGLLYSIAERPKMAMMGREFYPDVFFKAAAYLEAGATYHVFADGDKRTSIAATHYFLRRNGYRLTVSTAQAYTFIMAVAVKKKSMEEIAAWLKKYSVRSK</sequence>
<dbReference type="Gene3D" id="1.20.120.1870">
    <property type="entry name" value="Fic/DOC protein, Fido domain"/>
    <property type="match status" value="1"/>
</dbReference>